<feature type="compositionally biased region" description="Basic and acidic residues" evidence="3">
    <location>
        <begin position="243"/>
        <end position="255"/>
    </location>
</feature>
<evidence type="ECO:0000256" key="3">
    <source>
        <dbReference type="SAM" id="MobiDB-lite"/>
    </source>
</evidence>
<dbReference type="PROSITE" id="PS51165">
    <property type="entry name" value="THUMP"/>
    <property type="match status" value="1"/>
</dbReference>
<dbReference type="SMART" id="SM00981">
    <property type="entry name" value="THUMP"/>
    <property type="match status" value="1"/>
</dbReference>
<organism evidence="5 6">
    <name type="scientific">Cotesia congregata</name>
    <name type="common">Parasitoid wasp</name>
    <name type="synonym">Apanteles congregatus</name>
    <dbReference type="NCBI Taxonomy" id="51543"/>
    <lineage>
        <taxon>Eukaryota</taxon>
        <taxon>Metazoa</taxon>
        <taxon>Ecdysozoa</taxon>
        <taxon>Arthropoda</taxon>
        <taxon>Hexapoda</taxon>
        <taxon>Insecta</taxon>
        <taxon>Pterygota</taxon>
        <taxon>Neoptera</taxon>
        <taxon>Endopterygota</taxon>
        <taxon>Hymenoptera</taxon>
        <taxon>Apocrita</taxon>
        <taxon>Ichneumonoidea</taxon>
        <taxon>Braconidae</taxon>
        <taxon>Microgastrinae</taxon>
        <taxon>Cotesia</taxon>
    </lineage>
</organism>
<accession>A0A8J2H8Z1</accession>
<evidence type="ECO:0000313" key="6">
    <source>
        <dbReference type="Proteomes" id="UP000786811"/>
    </source>
</evidence>
<name>A0A8J2H8Z1_COTCN</name>
<dbReference type="GO" id="GO:0006400">
    <property type="term" value="P:tRNA modification"/>
    <property type="evidence" value="ECO:0007669"/>
    <property type="project" value="InterPro"/>
</dbReference>
<dbReference type="CDD" id="cd11717">
    <property type="entry name" value="THUMP_THUMPD1_like"/>
    <property type="match status" value="1"/>
</dbReference>
<dbReference type="Gene3D" id="3.30.2300.10">
    <property type="entry name" value="THUMP superfamily"/>
    <property type="match status" value="1"/>
</dbReference>
<dbReference type="EMBL" id="CAJNRD030001119">
    <property type="protein sequence ID" value="CAG5087723.1"/>
    <property type="molecule type" value="Genomic_DNA"/>
</dbReference>
<dbReference type="GO" id="GO:0003723">
    <property type="term" value="F:RNA binding"/>
    <property type="evidence" value="ECO:0007669"/>
    <property type="project" value="UniProtKB-UniRule"/>
</dbReference>
<evidence type="ECO:0000256" key="1">
    <source>
        <dbReference type="ARBA" id="ARBA00060731"/>
    </source>
</evidence>
<keyword evidence="6" id="KW-1185">Reference proteome</keyword>
<feature type="compositionally biased region" description="Basic and acidic residues" evidence="3">
    <location>
        <begin position="301"/>
        <end position="338"/>
    </location>
</feature>
<evidence type="ECO:0000256" key="2">
    <source>
        <dbReference type="PROSITE-ProRule" id="PRU00529"/>
    </source>
</evidence>
<protein>
    <submittedName>
        <fullName evidence="5">Similar to CG15014: THUMP domain-containing protein 1 homolog (Drosophila melanogaster)</fullName>
    </submittedName>
</protein>
<feature type="compositionally biased region" description="Basic and acidic residues" evidence="3">
    <location>
        <begin position="264"/>
        <end position="294"/>
    </location>
</feature>
<dbReference type="Pfam" id="PF02926">
    <property type="entry name" value="THUMP"/>
    <property type="match status" value="1"/>
</dbReference>
<evidence type="ECO:0000259" key="4">
    <source>
        <dbReference type="PROSITE" id="PS51165"/>
    </source>
</evidence>
<dbReference type="SUPFAM" id="SSF143437">
    <property type="entry name" value="THUMP domain-like"/>
    <property type="match status" value="1"/>
</dbReference>
<comment type="caution">
    <text evidence="5">The sequence shown here is derived from an EMBL/GenBank/DDBJ whole genome shotgun (WGS) entry which is preliminary data.</text>
</comment>
<dbReference type="OrthoDB" id="367221at2759"/>
<evidence type="ECO:0000313" key="5">
    <source>
        <dbReference type="EMBL" id="CAG5087723.1"/>
    </source>
</evidence>
<dbReference type="AlphaFoldDB" id="A0A8J2H8Z1"/>
<reference evidence="5" key="1">
    <citation type="submission" date="2021-04" db="EMBL/GenBank/DDBJ databases">
        <authorList>
            <person name="Chebbi M.A.C M."/>
        </authorList>
    </citation>
    <scope>NUCLEOTIDE SEQUENCE</scope>
</reference>
<sequence length="338" mass="39031">MDIKDNKRKWYKPATHYTKKSKYSIEVGLSGFLCTCNFREKESIRDAYRLLEEYHGDSKKLDEQKQDVKDNGVADKVDQEDEDISVSLSKEIEELNDQKKPDSVKTFQIIKDLAETKKQKSRFLLRFIPIQVVSKANINDITTKATILFEKYFAQEPKTFSIVFNRHCNNTIKREVIIEALAGIVFKKNPGNKADLKNPEIAVIVEIIKGWCFLAVAPDYFKYKKYNLFELCNDNKDKAEVRSNVAKKDQDQGKEADEDISNQKAKDENNEKVEDQGQAKVADKEDQDQDKEADQDISNQKPKDETSSNENNEKVEDQGQPKEADKEIVKEDLEDKKQ</sequence>
<keyword evidence="2" id="KW-0694">RNA-binding</keyword>
<dbReference type="PANTHER" id="PTHR13452">
    <property type="entry name" value="THUMP DOMAIN CONTAINING PROTEIN 1-RELATED"/>
    <property type="match status" value="1"/>
</dbReference>
<dbReference type="InterPro" id="IPR040183">
    <property type="entry name" value="THUMPD1-like"/>
</dbReference>
<dbReference type="InterPro" id="IPR004114">
    <property type="entry name" value="THUMP_dom"/>
</dbReference>
<feature type="region of interest" description="Disordered" evidence="3">
    <location>
        <begin position="243"/>
        <end position="338"/>
    </location>
</feature>
<dbReference type="Proteomes" id="UP000786811">
    <property type="component" value="Unassembled WGS sequence"/>
</dbReference>
<proteinExistence type="inferred from homology"/>
<feature type="domain" description="THUMP" evidence="4">
    <location>
        <begin position="112"/>
        <end position="218"/>
    </location>
</feature>
<comment type="similarity">
    <text evidence="1">Belongs to the THUMPD1 family.</text>
</comment>
<dbReference type="PANTHER" id="PTHR13452:SF10">
    <property type="entry name" value="THUMP DOMAIN-CONTAINING PROTEIN 1"/>
    <property type="match status" value="1"/>
</dbReference>
<dbReference type="FunFam" id="3.30.2300.10:FF:000001">
    <property type="entry name" value="THUMP domain-containing protein 1"/>
    <property type="match status" value="1"/>
</dbReference>
<gene>
    <name evidence="5" type="ORF">HICCMSTLAB_LOCUS4590</name>
</gene>